<accession>A0A848J139</accession>
<gene>
    <name evidence="4" type="ORF">HH304_07605</name>
</gene>
<feature type="domain" description="DUF3347" evidence="3">
    <location>
        <begin position="61"/>
        <end position="137"/>
    </location>
</feature>
<feature type="region of interest" description="Disordered" evidence="1">
    <location>
        <begin position="25"/>
        <end position="52"/>
    </location>
</feature>
<feature type="compositionally biased region" description="Acidic residues" evidence="1">
    <location>
        <begin position="42"/>
        <end position="52"/>
    </location>
</feature>
<evidence type="ECO:0000313" key="4">
    <source>
        <dbReference type="EMBL" id="NMM48260.1"/>
    </source>
</evidence>
<reference evidence="4 5" key="1">
    <citation type="submission" date="2020-04" db="EMBL/GenBank/DDBJ databases">
        <title>Flammeovirgaceae bacterium KN852 isolated from deep sea.</title>
        <authorList>
            <person name="Zhang D.-C."/>
        </authorList>
    </citation>
    <scope>NUCLEOTIDE SEQUENCE [LARGE SCALE GENOMIC DNA]</scope>
    <source>
        <strain evidence="4 5">KN852</strain>
    </source>
</reference>
<keyword evidence="5" id="KW-1185">Reference proteome</keyword>
<dbReference type="Proteomes" id="UP000559010">
    <property type="component" value="Unassembled WGS sequence"/>
</dbReference>
<feature type="signal peptide" evidence="2">
    <location>
        <begin position="1"/>
        <end position="22"/>
    </location>
</feature>
<protein>
    <submittedName>
        <fullName evidence="4">DUF3347 domain-containing protein</fullName>
    </submittedName>
</protein>
<dbReference type="EMBL" id="JABBNU010000004">
    <property type="protein sequence ID" value="NMM48260.1"/>
    <property type="molecule type" value="Genomic_DNA"/>
</dbReference>
<sequence length="183" mass="19943">MKIRTSNLVLALALVVSMFAISCGGSTENTGEEESTTSTVEVSEETSESTGQEDELVANLVNSYLTVKDALVKADAETSGNTAKSISELVDGKEGEEYLKIQEAAKSISESNNIDEQREAFETLSDNVYSLVKSSNTEVKLYRQHCPMAFDNKGASWLSAEKEIMNPYFGDMMLHCGSVTEEL</sequence>
<evidence type="ECO:0000313" key="5">
    <source>
        <dbReference type="Proteomes" id="UP000559010"/>
    </source>
</evidence>
<dbReference type="InterPro" id="IPR021782">
    <property type="entry name" value="DUF3347"/>
</dbReference>
<dbReference type="AlphaFoldDB" id="A0A848J139"/>
<comment type="caution">
    <text evidence="4">The sequence shown here is derived from an EMBL/GenBank/DDBJ whole genome shotgun (WGS) entry which is preliminary data.</text>
</comment>
<feature type="chain" id="PRO_5032554327" evidence="2">
    <location>
        <begin position="23"/>
        <end position="183"/>
    </location>
</feature>
<proteinExistence type="predicted"/>
<evidence type="ECO:0000256" key="2">
    <source>
        <dbReference type="SAM" id="SignalP"/>
    </source>
</evidence>
<keyword evidence="2" id="KW-0732">Signal</keyword>
<dbReference type="Pfam" id="PF11827">
    <property type="entry name" value="DUF3347"/>
    <property type="match status" value="1"/>
</dbReference>
<organism evidence="4 5">
    <name type="scientific">Marinigracilibium pacificum</name>
    <dbReference type="NCBI Taxonomy" id="2729599"/>
    <lineage>
        <taxon>Bacteria</taxon>
        <taxon>Pseudomonadati</taxon>
        <taxon>Bacteroidota</taxon>
        <taxon>Cytophagia</taxon>
        <taxon>Cytophagales</taxon>
        <taxon>Flammeovirgaceae</taxon>
        <taxon>Marinigracilibium</taxon>
    </lineage>
</organism>
<dbReference type="RefSeq" id="WP_169679795.1">
    <property type="nucleotide sequence ID" value="NZ_JABBNU010000004.1"/>
</dbReference>
<dbReference type="PROSITE" id="PS51257">
    <property type="entry name" value="PROKAR_LIPOPROTEIN"/>
    <property type="match status" value="1"/>
</dbReference>
<evidence type="ECO:0000259" key="3">
    <source>
        <dbReference type="Pfam" id="PF11827"/>
    </source>
</evidence>
<evidence type="ECO:0000256" key="1">
    <source>
        <dbReference type="SAM" id="MobiDB-lite"/>
    </source>
</evidence>
<name>A0A848J139_9BACT</name>